<sequence length="125" mass="13119">MRISIQSFSAGTLLGLLAPSCIAAPVIDMVAVSGRGYRPKSNVHEIPAGAHLAHVDNGLHLIAANGTILHAVPPAPATYHGQTVYLFNAINGEGVVQSVLAYGPTPAGGGELWFVASWYLWDDFI</sequence>
<dbReference type="AlphaFoldDB" id="A0AAD7DSF7"/>
<protein>
    <submittedName>
        <fullName evidence="2">Uncharacterized protein</fullName>
    </submittedName>
</protein>
<keyword evidence="1" id="KW-0732">Signal</keyword>
<dbReference type="Proteomes" id="UP001221757">
    <property type="component" value="Unassembled WGS sequence"/>
</dbReference>
<gene>
    <name evidence="2" type="ORF">B0H17DRAFT_1130514</name>
</gene>
<proteinExistence type="predicted"/>
<accession>A0AAD7DSF7</accession>
<feature type="signal peptide" evidence="1">
    <location>
        <begin position="1"/>
        <end position="23"/>
    </location>
</feature>
<comment type="caution">
    <text evidence="2">The sequence shown here is derived from an EMBL/GenBank/DDBJ whole genome shotgun (WGS) entry which is preliminary data.</text>
</comment>
<evidence type="ECO:0000313" key="2">
    <source>
        <dbReference type="EMBL" id="KAJ7697207.1"/>
    </source>
</evidence>
<evidence type="ECO:0000256" key="1">
    <source>
        <dbReference type="SAM" id="SignalP"/>
    </source>
</evidence>
<reference evidence="2" key="1">
    <citation type="submission" date="2023-03" db="EMBL/GenBank/DDBJ databases">
        <title>Massive genome expansion in bonnet fungi (Mycena s.s.) driven by repeated elements and novel gene families across ecological guilds.</title>
        <authorList>
            <consortium name="Lawrence Berkeley National Laboratory"/>
            <person name="Harder C.B."/>
            <person name="Miyauchi S."/>
            <person name="Viragh M."/>
            <person name="Kuo A."/>
            <person name="Thoen E."/>
            <person name="Andreopoulos B."/>
            <person name="Lu D."/>
            <person name="Skrede I."/>
            <person name="Drula E."/>
            <person name="Henrissat B."/>
            <person name="Morin E."/>
            <person name="Kohler A."/>
            <person name="Barry K."/>
            <person name="LaButti K."/>
            <person name="Morin E."/>
            <person name="Salamov A."/>
            <person name="Lipzen A."/>
            <person name="Mereny Z."/>
            <person name="Hegedus B."/>
            <person name="Baldrian P."/>
            <person name="Stursova M."/>
            <person name="Weitz H."/>
            <person name="Taylor A."/>
            <person name="Grigoriev I.V."/>
            <person name="Nagy L.G."/>
            <person name="Martin F."/>
            <person name="Kauserud H."/>
        </authorList>
    </citation>
    <scope>NUCLEOTIDE SEQUENCE</scope>
    <source>
        <strain evidence="2">CBHHK067</strain>
    </source>
</reference>
<organism evidence="2 3">
    <name type="scientific">Mycena rosella</name>
    <name type="common">Pink bonnet</name>
    <name type="synonym">Agaricus rosellus</name>
    <dbReference type="NCBI Taxonomy" id="1033263"/>
    <lineage>
        <taxon>Eukaryota</taxon>
        <taxon>Fungi</taxon>
        <taxon>Dikarya</taxon>
        <taxon>Basidiomycota</taxon>
        <taxon>Agaricomycotina</taxon>
        <taxon>Agaricomycetes</taxon>
        <taxon>Agaricomycetidae</taxon>
        <taxon>Agaricales</taxon>
        <taxon>Marasmiineae</taxon>
        <taxon>Mycenaceae</taxon>
        <taxon>Mycena</taxon>
    </lineage>
</organism>
<dbReference type="EMBL" id="JARKIE010000031">
    <property type="protein sequence ID" value="KAJ7697207.1"/>
    <property type="molecule type" value="Genomic_DNA"/>
</dbReference>
<name>A0AAD7DSF7_MYCRO</name>
<feature type="chain" id="PRO_5042236283" evidence="1">
    <location>
        <begin position="24"/>
        <end position="125"/>
    </location>
</feature>
<evidence type="ECO:0000313" key="3">
    <source>
        <dbReference type="Proteomes" id="UP001221757"/>
    </source>
</evidence>
<keyword evidence="3" id="KW-1185">Reference proteome</keyword>